<evidence type="ECO:0000313" key="3">
    <source>
        <dbReference type="Proteomes" id="UP000053477"/>
    </source>
</evidence>
<protein>
    <submittedName>
        <fullName evidence="2">Uncharacterized protein</fullName>
    </submittedName>
</protein>
<dbReference type="GO" id="GO:0070941">
    <property type="term" value="P:eisosome assembly"/>
    <property type="evidence" value="ECO:0007669"/>
    <property type="project" value="TreeGrafter"/>
</dbReference>
<evidence type="ECO:0000313" key="2">
    <source>
        <dbReference type="EMBL" id="KLO08156.1"/>
    </source>
</evidence>
<feature type="region of interest" description="Disordered" evidence="1">
    <location>
        <begin position="345"/>
        <end position="382"/>
    </location>
</feature>
<dbReference type="Proteomes" id="UP000053477">
    <property type="component" value="Unassembled WGS sequence"/>
</dbReference>
<dbReference type="InterPro" id="IPR027267">
    <property type="entry name" value="AH/BAR_dom_sf"/>
</dbReference>
<feature type="compositionally biased region" description="Basic and acidic residues" evidence="1">
    <location>
        <begin position="447"/>
        <end position="466"/>
    </location>
</feature>
<feature type="region of interest" description="Disordered" evidence="1">
    <location>
        <begin position="655"/>
        <end position="825"/>
    </location>
</feature>
<accession>A0A0H2RTJ7</accession>
<dbReference type="OrthoDB" id="3358861at2759"/>
<feature type="compositionally biased region" description="Polar residues" evidence="1">
    <location>
        <begin position="271"/>
        <end position="283"/>
    </location>
</feature>
<dbReference type="GO" id="GO:0005886">
    <property type="term" value="C:plasma membrane"/>
    <property type="evidence" value="ECO:0007669"/>
    <property type="project" value="TreeGrafter"/>
</dbReference>
<sequence>MLHRPADSRLLANLLSQEKEHAKALAAQIDSAQASLSSFSAYASASPPPASHAIVAVAGTLVGANDALRTYLFAVEEWCEQLRELKELEDEVGNVVRDREILVDRLIKASKTTQKRRSVISNSGSPTTSMFASSSAVGLEQLAFSNSKLNLAQNELQACEAHLSDREKALAQMRENVVIKGLKGRCKAMVECGWKWGEMGKEGTSALEGLNMNGYPYHSDNPFHKPLPDPHATHSRPSSDMSSIAPSQSASQIAAMTDGGASPFSSPPSSQAHGSGMASSSGRPVSDAGVHEYLLQIPPAHSISDQLLPPSQVIQEEEEGGGSSEGESEENGGALEMHENKPFAFVNNNRHSTPPPASKPKPKPFEDEVPRRNSTLPSSVSAPMAMTSLDIYGNSRDSPPRERKNSRFLGSFIGLFHKRGRTASLSSLPSVNASPPKTRKGSPWITRTDKNLKQTKDDSSDEETSRGRAAVTSINYEALRQKSMVEAKALPAPSSQQSSPEKRSKGTKKLRKPSEAQRRNTTDSNASKVSLSTERPSIPKSASKKSLVEDSVTSTSTNETVHPVSAPISRSSTVKSISSNGSGRRSASLDGGPSRTPSRRAGTRSDIGHITPARSTAPPSPSSGSNHTRNFSTPMSANGMSLMSIIEDVTATNRRGWNQTNPSNMLFEVKAPPTSVLVDDLRREDSPPETPSPSSRTQPMRQGSSASSTQARRLGSMGASSSEPHLPLNRNSRSIRQPDRPPVPLRSALRNRSPSPQKPLAPLIAPRSSSPAKMMEHEVRPRANSPSVPIPRVKELSMPPNSRRDSFASDTSISSYATGREEFEDEEEQLMIDLTPQASESETTPQQTIIELPSFTNGIPNGFNPNRHDAEGKQASESASSDSTSGPSRRKSVRMAPMPTFSPTPPAIYDDEANHAPWSDEKPTGWQSRVNAGDIWEDSDGSDEEYSRAKQLLLKASQKSEKRKHPSY</sequence>
<feature type="compositionally biased region" description="Polar residues" evidence="1">
    <location>
        <begin position="551"/>
        <end position="560"/>
    </location>
</feature>
<feature type="region of interest" description="Disordered" evidence="1">
    <location>
        <begin position="488"/>
        <end position="636"/>
    </location>
</feature>
<feature type="region of interest" description="Disordered" evidence="1">
    <location>
        <begin position="221"/>
        <end position="285"/>
    </location>
</feature>
<feature type="compositionally biased region" description="Low complexity" evidence="1">
    <location>
        <begin position="569"/>
        <end position="579"/>
    </location>
</feature>
<feature type="compositionally biased region" description="Basic and acidic residues" evidence="1">
    <location>
        <begin position="512"/>
        <end position="521"/>
    </location>
</feature>
<feature type="compositionally biased region" description="Polar residues" evidence="1">
    <location>
        <begin position="808"/>
        <end position="817"/>
    </location>
</feature>
<feature type="compositionally biased region" description="Polar residues" evidence="1">
    <location>
        <begin position="718"/>
        <end position="735"/>
    </location>
</feature>
<dbReference type="GO" id="GO:0036286">
    <property type="term" value="C:eisosome filament"/>
    <property type="evidence" value="ECO:0007669"/>
    <property type="project" value="TreeGrafter"/>
</dbReference>
<feature type="region of interest" description="Disordered" evidence="1">
    <location>
        <begin position="426"/>
        <end position="469"/>
    </location>
</feature>
<dbReference type="InParanoid" id="A0A0H2RTJ7"/>
<organism evidence="2 3">
    <name type="scientific">Schizopora paradoxa</name>
    <dbReference type="NCBI Taxonomy" id="27342"/>
    <lineage>
        <taxon>Eukaryota</taxon>
        <taxon>Fungi</taxon>
        <taxon>Dikarya</taxon>
        <taxon>Basidiomycota</taxon>
        <taxon>Agaricomycotina</taxon>
        <taxon>Agaricomycetes</taxon>
        <taxon>Hymenochaetales</taxon>
        <taxon>Schizoporaceae</taxon>
        <taxon>Schizopora</taxon>
    </lineage>
</organism>
<feature type="compositionally biased region" description="Low complexity" evidence="1">
    <location>
        <begin position="876"/>
        <end position="887"/>
    </location>
</feature>
<feature type="compositionally biased region" description="Polar residues" evidence="1">
    <location>
        <begin position="372"/>
        <end position="381"/>
    </location>
</feature>
<dbReference type="EMBL" id="KQ086104">
    <property type="protein sequence ID" value="KLO08156.1"/>
    <property type="molecule type" value="Genomic_DNA"/>
</dbReference>
<feature type="compositionally biased region" description="Polar residues" evidence="1">
    <location>
        <begin position="624"/>
        <end position="636"/>
    </location>
</feature>
<dbReference type="PANTHER" id="PTHR31962">
    <property type="entry name" value="SPHINGOLIPID LONG CHAIN BASE-RESPONSIVE PROTEIN PIL1"/>
    <property type="match status" value="1"/>
</dbReference>
<dbReference type="Gene3D" id="1.20.1270.60">
    <property type="entry name" value="Arfaptin homology (AH) domain/BAR domain"/>
    <property type="match status" value="1"/>
</dbReference>
<gene>
    <name evidence="2" type="ORF">SCHPADRAFT_931977</name>
</gene>
<feature type="region of interest" description="Disordered" evidence="1">
    <location>
        <begin position="853"/>
        <end position="949"/>
    </location>
</feature>
<feature type="compositionally biased region" description="Low complexity" evidence="1">
    <location>
        <begin position="235"/>
        <end position="270"/>
    </location>
</feature>
<dbReference type="GO" id="GO:0006897">
    <property type="term" value="P:endocytosis"/>
    <property type="evidence" value="ECO:0007669"/>
    <property type="project" value="TreeGrafter"/>
</dbReference>
<name>A0A0H2RTJ7_9AGAM</name>
<feature type="compositionally biased region" description="Basic and acidic residues" evidence="1">
    <location>
        <begin position="912"/>
        <end position="923"/>
    </location>
</feature>
<evidence type="ECO:0000256" key="1">
    <source>
        <dbReference type="SAM" id="MobiDB-lite"/>
    </source>
</evidence>
<feature type="compositionally biased region" description="Acidic residues" evidence="1">
    <location>
        <begin position="935"/>
        <end position="944"/>
    </location>
</feature>
<feature type="compositionally biased region" description="Polar residues" evidence="1">
    <location>
        <begin position="655"/>
        <end position="664"/>
    </location>
</feature>
<feature type="compositionally biased region" description="Polar residues" evidence="1">
    <location>
        <begin position="426"/>
        <end position="435"/>
    </location>
</feature>
<reference evidence="2 3" key="1">
    <citation type="submission" date="2015-04" db="EMBL/GenBank/DDBJ databases">
        <title>Complete genome sequence of Schizopora paradoxa KUC8140, a cosmopolitan wood degrader in East Asia.</title>
        <authorList>
            <consortium name="DOE Joint Genome Institute"/>
            <person name="Min B."/>
            <person name="Park H."/>
            <person name="Jang Y."/>
            <person name="Kim J.-J."/>
            <person name="Kim K.H."/>
            <person name="Pangilinan J."/>
            <person name="Lipzen A."/>
            <person name="Riley R."/>
            <person name="Grigoriev I.V."/>
            <person name="Spatafora J.W."/>
            <person name="Choi I.-G."/>
        </authorList>
    </citation>
    <scope>NUCLEOTIDE SEQUENCE [LARGE SCALE GENOMIC DNA]</scope>
    <source>
        <strain evidence="2 3">KUC8140</strain>
    </source>
</reference>
<keyword evidence="3" id="KW-1185">Reference proteome</keyword>
<dbReference type="STRING" id="27342.A0A0H2RTJ7"/>
<feature type="compositionally biased region" description="Polar residues" evidence="1">
    <location>
        <begin position="522"/>
        <end position="535"/>
    </location>
</feature>
<feature type="compositionally biased region" description="Polar residues" evidence="1">
    <location>
        <begin position="698"/>
        <end position="711"/>
    </location>
</feature>
<dbReference type="PANTHER" id="PTHR31962:SF1">
    <property type="entry name" value="SPHINGOLIPID LONG CHAIN BASE-RESPONSIVE PROTEIN PIL1"/>
    <property type="match status" value="1"/>
</dbReference>
<feature type="compositionally biased region" description="Basic and acidic residues" evidence="1">
    <location>
        <begin position="221"/>
        <end position="232"/>
    </location>
</feature>
<dbReference type="AlphaFoldDB" id="A0A0H2RTJ7"/>
<proteinExistence type="predicted"/>
<dbReference type="GO" id="GO:0008289">
    <property type="term" value="F:lipid binding"/>
    <property type="evidence" value="ECO:0007669"/>
    <property type="project" value="TreeGrafter"/>
</dbReference>
<dbReference type="InterPro" id="IPR028245">
    <property type="entry name" value="PIL1/LSP1"/>
</dbReference>